<dbReference type="AlphaFoldDB" id="A0A0A9CRD5"/>
<feature type="region of interest" description="Disordered" evidence="1">
    <location>
        <begin position="1"/>
        <end position="76"/>
    </location>
</feature>
<accession>A0A0A9CRD5</accession>
<proteinExistence type="predicted"/>
<feature type="compositionally biased region" description="Polar residues" evidence="1">
    <location>
        <begin position="7"/>
        <end position="17"/>
    </location>
</feature>
<name>A0A0A9CRD5_ARUDO</name>
<organism evidence="2">
    <name type="scientific">Arundo donax</name>
    <name type="common">Giant reed</name>
    <name type="synonym">Donax arundinaceus</name>
    <dbReference type="NCBI Taxonomy" id="35708"/>
    <lineage>
        <taxon>Eukaryota</taxon>
        <taxon>Viridiplantae</taxon>
        <taxon>Streptophyta</taxon>
        <taxon>Embryophyta</taxon>
        <taxon>Tracheophyta</taxon>
        <taxon>Spermatophyta</taxon>
        <taxon>Magnoliopsida</taxon>
        <taxon>Liliopsida</taxon>
        <taxon>Poales</taxon>
        <taxon>Poaceae</taxon>
        <taxon>PACMAD clade</taxon>
        <taxon>Arundinoideae</taxon>
        <taxon>Arundineae</taxon>
        <taxon>Arundo</taxon>
    </lineage>
</organism>
<evidence type="ECO:0000313" key="2">
    <source>
        <dbReference type="EMBL" id="JAD77003.1"/>
    </source>
</evidence>
<dbReference type="EMBL" id="GBRH01220892">
    <property type="protein sequence ID" value="JAD77003.1"/>
    <property type="molecule type" value="Transcribed_RNA"/>
</dbReference>
<sequence>MAAGLTPSRTNAAQASSPARRCTRKVHPPLRASEVKPRPLGGTRTELTSSPPWPSPRARATRCSPASSTRPRPPPP</sequence>
<protein>
    <submittedName>
        <fullName evidence="2">Uncharacterized protein</fullName>
    </submittedName>
</protein>
<reference evidence="2" key="1">
    <citation type="submission" date="2014-09" db="EMBL/GenBank/DDBJ databases">
        <authorList>
            <person name="Magalhaes I.L.F."/>
            <person name="Oliveira U."/>
            <person name="Santos F.R."/>
            <person name="Vidigal T.H.D.A."/>
            <person name="Brescovit A.D."/>
            <person name="Santos A.J."/>
        </authorList>
    </citation>
    <scope>NUCLEOTIDE SEQUENCE</scope>
    <source>
        <tissue evidence="2">Shoot tissue taken approximately 20 cm above the soil surface</tissue>
    </source>
</reference>
<reference evidence="2" key="2">
    <citation type="journal article" date="2015" name="Data Brief">
        <title>Shoot transcriptome of the giant reed, Arundo donax.</title>
        <authorList>
            <person name="Barrero R.A."/>
            <person name="Guerrero F.D."/>
            <person name="Moolhuijzen P."/>
            <person name="Goolsby J.A."/>
            <person name="Tidwell J."/>
            <person name="Bellgard S.E."/>
            <person name="Bellgard M.I."/>
        </authorList>
    </citation>
    <scope>NUCLEOTIDE SEQUENCE</scope>
    <source>
        <tissue evidence="2">Shoot tissue taken approximately 20 cm above the soil surface</tissue>
    </source>
</reference>
<evidence type="ECO:0000256" key="1">
    <source>
        <dbReference type="SAM" id="MobiDB-lite"/>
    </source>
</evidence>